<dbReference type="EMBL" id="JAEFCI010007455">
    <property type="protein sequence ID" value="KAG5459057.1"/>
    <property type="molecule type" value="Genomic_DNA"/>
</dbReference>
<keyword evidence="2" id="KW-1185">Reference proteome</keyword>
<dbReference type="AlphaFoldDB" id="A0A8H7ZTF9"/>
<sequence>MASPVAVENRTNTSRPASATLTFRSLANRLVLSKASLTAAWPAPQSSSHASSSAARATFGISTTGPRVIASATSTVLAPPLAVMALQPRDVLAARQPSVVAIEMW</sequence>
<reference evidence="1 2" key="1">
    <citation type="journal article" name="Sci. Rep.">
        <title>Genome-scale phylogenetic analyses confirm Olpidium as the closest living zoosporic fungus to the non-flagellated, terrestrial fungi.</title>
        <authorList>
            <person name="Chang Y."/>
            <person name="Rochon D."/>
            <person name="Sekimoto S."/>
            <person name="Wang Y."/>
            <person name="Chovatia M."/>
            <person name="Sandor L."/>
            <person name="Salamov A."/>
            <person name="Grigoriev I.V."/>
            <person name="Stajich J.E."/>
            <person name="Spatafora J.W."/>
        </authorList>
    </citation>
    <scope>NUCLEOTIDE SEQUENCE [LARGE SCALE GENOMIC DNA]</scope>
    <source>
        <strain evidence="1">S191</strain>
    </source>
</reference>
<protein>
    <submittedName>
        <fullName evidence="1">Uncharacterized protein</fullName>
    </submittedName>
</protein>
<evidence type="ECO:0000313" key="2">
    <source>
        <dbReference type="Proteomes" id="UP000673691"/>
    </source>
</evidence>
<name>A0A8H7ZTF9_9FUNG</name>
<dbReference type="Proteomes" id="UP000673691">
    <property type="component" value="Unassembled WGS sequence"/>
</dbReference>
<accession>A0A8H7ZTF9</accession>
<gene>
    <name evidence="1" type="ORF">BJ554DRAFT_604</name>
</gene>
<proteinExistence type="predicted"/>
<comment type="caution">
    <text evidence="1">The sequence shown here is derived from an EMBL/GenBank/DDBJ whole genome shotgun (WGS) entry which is preliminary data.</text>
</comment>
<evidence type="ECO:0000313" key="1">
    <source>
        <dbReference type="EMBL" id="KAG5459057.1"/>
    </source>
</evidence>
<organism evidence="1 2">
    <name type="scientific">Olpidium bornovanus</name>
    <dbReference type="NCBI Taxonomy" id="278681"/>
    <lineage>
        <taxon>Eukaryota</taxon>
        <taxon>Fungi</taxon>
        <taxon>Fungi incertae sedis</taxon>
        <taxon>Olpidiomycota</taxon>
        <taxon>Olpidiomycotina</taxon>
        <taxon>Olpidiomycetes</taxon>
        <taxon>Olpidiales</taxon>
        <taxon>Olpidiaceae</taxon>
        <taxon>Olpidium</taxon>
    </lineage>
</organism>